<dbReference type="EMBL" id="GU474870">
    <property type="protein sequence ID" value="ADI17654.1"/>
    <property type="molecule type" value="Genomic_DNA"/>
</dbReference>
<dbReference type="AlphaFoldDB" id="E0XTB3"/>
<protein>
    <submittedName>
        <fullName evidence="1">Uncharacterized protein</fullName>
    </submittedName>
</protein>
<accession>E0XTB3</accession>
<organism evidence="1">
    <name type="scientific">uncultured alpha proteobacterium HF0130_20P23</name>
    <dbReference type="NCBI Taxonomy" id="710809"/>
    <lineage>
        <taxon>Bacteria</taxon>
        <taxon>Pseudomonadati</taxon>
        <taxon>Pseudomonadota</taxon>
        <taxon>Alphaproteobacteria</taxon>
        <taxon>environmental samples</taxon>
    </lineage>
</organism>
<sequence length="61" mass="6748">MVLERLDVVWSLKLWIIRKGCAGGVVTCKSVTNKSLSCVSLACFKISNCGHHKTEILKQNT</sequence>
<proteinExistence type="predicted"/>
<reference evidence="1" key="1">
    <citation type="journal article" date="2011" name="Environ. Microbiol.">
        <title>Time-series analyses of Monterey Bay coastal microbial picoplankton using a 'genome proxy' microarray.</title>
        <authorList>
            <person name="Rich V.I."/>
            <person name="Pham V.D."/>
            <person name="Eppley J."/>
            <person name="Shi Y."/>
            <person name="DeLong E.F."/>
        </authorList>
    </citation>
    <scope>NUCLEOTIDE SEQUENCE</scope>
</reference>
<name>E0XTB3_9PROT</name>
<evidence type="ECO:0000313" key="1">
    <source>
        <dbReference type="EMBL" id="ADI17654.1"/>
    </source>
</evidence>